<dbReference type="Proteomes" id="UP001223978">
    <property type="component" value="Unassembled WGS sequence"/>
</dbReference>
<dbReference type="EMBL" id="JASCIQ010000018">
    <property type="protein sequence ID" value="MDI3405706.1"/>
    <property type="molecule type" value="Genomic_DNA"/>
</dbReference>
<reference evidence="7 8" key="1">
    <citation type="submission" date="2023-05" db="EMBL/GenBank/DDBJ databases">
        <title>Draft genome sequence of Streptomyces sp. B-S-A6 isolated from a cave soil in Thailand.</title>
        <authorList>
            <person name="Chamroensaksri N."/>
            <person name="Muangham S."/>
        </authorList>
    </citation>
    <scope>NUCLEOTIDE SEQUENCE [LARGE SCALE GENOMIC DNA]</scope>
    <source>
        <strain evidence="7 8">B-S-A6</strain>
    </source>
</reference>
<keyword evidence="5" id="KW-0717">Septation</keyword>
<keyword evidence="8" id="KW-1185">Reference proteome</keyword>
<organism evidence="7 8">
    <name type="scientific">Streptomyces cavernicola</name>
    <dbReference type="NCBI Taxonomy" id="3043613"/>
    <lineage>
        <taxon>Bacteria</taxon>
        <taxon>Bacillati</taxon>
        <taxon>Actinomycetota</taxon>
        <taxon>Actinomycetes</taxon>
        <taxon>Kitasatosporales</taxon>
        <taxon>Streptomycetaceae</taxon>
        <taxon>Streptomyces</taxon>
    </lineage>
</organism>
<evidence type="ECO:0000256" key="5">
    <source>
        <dbReference type="ARBA" id="ARBA00023210"/>
    </source>
</evidence>
<dbReference type="Gene3D" id="2.30.31.20">
    <property type="entry name" value="Sporulation-specific cell division protein SsgB"/>
    <property type="match status" value="1"/>
</dbReference>
<evidence type="ECO:0000313" key="7">
    <source>
        <dbReference type="EMBL" id="MDI3405706.1"/>
    </source>
</evidence>
<gene>
    <name evidence="7" type="ORF">QIS96_18000</name>
</gene>
<evidence type="ECO:0000256" key="1">
    <source>
        <dbReference type="ARBA" id="ARBA00004431"/>
    </source>
</evidence>
<dbReference type="InterPro" id="IPR006776">
    <property type="entry name" value="SsgB"/>
</dbReference>
<sequence>MSIHGSGARPGQGSSAWLCTTHLLMHKVTAGGLHPVPACLAYSADDPFTVYLDSHTDTDIPVTWELSRDLLALGTQERVGVGDVSVYPGHGRDADSLYLLLTGRDADGEAETALMRAQASDVEAFLRWTERIVPPGSEPDHFDADGLVRQLLGQDIGEG</sequence>
<proteinExistence type="inferred from homology"/>
<keyword evidence="3" id="KW-0132">Cell division</keyword>
<evidence type="ECO:0000256" key="4">
    <source>
        <dbReference type="ARBA" id="ARBA00022969"/>
    </source>
</evidence>
<name>A0ABT6SBZ2_9ACTN</name>
<protein>
    <submittedName>
        <fullName evidence="7">SsgA family sporulation/cell division regulator</fullName>
    </submittedName>
</protein>
<comment type="subcellular location">
    <subcellularLocation>
        <location evidence="1">Cell septum</location>
    </subcellularLocation>
</comment>
<dbReference type="RefSeq" id="WP_282543648.1">
    <property type="nucleotide sequence ID" value="NZ_JASCIQ010000018.1"/>
</dbReference>
<dbReference type="Pfam" id="PF04686">
    <property type="entry name" value="SsgA"/>
    <property type="match status" value="1"/>
</dbReference>
<accession>A0ABT6SBZ2</accession>
<dbReference type="InterPro" id="IPR038658">
    <property type="entry name" value="SsgB_sf"/>
</dbReference>
<comment type="caution">
    <text evidence="7">The sequence shown here is derived from an EMBL/GenBank/DDBJ whole genome shotgun (WGS) entry which is preliminary data.</text>
</comment>
<evidence type="ECO:0000256" key="2">
    <source>
        <dbReference type="ARBA" id="ARBA00009323"/>
    </source>
</evidence>
<evidence type="ECO:0000313" key="8">
    <source>
        <dbReference type="Proteomes" id="UP001223978"/>
    </source>
</evidence>
<comment type="similarity">
    <text evidence="2">Belongs to the SsgA family.</text>
</comment>
<evidence type="ECO:0000256" key="6">
    <source>
        <dbReference type="ARBA" id="ARBA00023306"/>
    </source>
</evidence>
<evidence type="ECO:0000256" key="3">
    <source>
        <dbReference type="ARBA" id="ARBA00022618"/>
    </source>
</evidence>
<keyword evidence="6" id="KW-0131">Cell cycle</keyword>
<keyword evidence="4" id="KW-0749">Sporulation</keyword>